<dbReference type="Gene3D" id="2.30.110.10">
    <property type="entry name" value="Electron Transport, Fmn-binding Protein, Chain A"/>
    <property type="match status" value="1"/>
</dbReference>
<evidence type="ECO:0000313" key="1">
    <source>
        <dbReference type="EMBL" id="NYT84577.1"/>
    </source>
</evidence>
<dbReference type="AlphaFoldDB" id="A0A853GQZ2"/>
<dbReference type="InterPro" id="IPR012349">
    <property type="entry name" value="Split_barrel_FMN-bd"/>
</dbReference>
<dbReference type="PIRSF" id="PIRSF010372">
    <property type="entry name" value="PaiB"/>
    <property type="match status" value="1"/>
</dbReference>
<dbReference type="Proteomes" id="UP000554144">
    <property type="component" value="Unassembled WGS sequence"/>
</dbReference>
<dbReference type="EMBL" id="JACCEV010000001">
    <property type="protein sequence ID" value="NYT84577.1"/>
    <property type="molecule type" value="Genomic_DNA"/>
</dbReference>
<dbReference type="RefSeq" id="WP_130038263.1">
    <property type="nucleotide sequence ID" value="NZ_JACCEV010000001.1"/>
</dbReference>
<protein>
    <submittedName>
        <fullName evidence="1">FMN-binding negative transcriptional regulator</fullName>
    </submittedName>
</protein>
<dbReference type="OrthoDB" id="9794948at2"/>
<organism evidence="1 2">
    <name type="scientific">Pollutimonas harenae</name>
    <dbReference type="NCBI Taxonomy" id="657015"/>
    <lineage>
        <taxon>Bacteria</taxon>
        <taxon>Pseudomonadati</taxon>
        <taxon>Pseudomonadota</taxon>
        <taxon>Betaproteobacteria</taxon>
        <taxon>Burkholderiales</taxon>
        <taxon>Alcaligenaceae</taxon>
        <taxon>Pollutimonas</taxon>
    </lineage>
</organism>
<dbReference type="SUPFAM" id="SSF50475">
    <property type="entry name" value="FMN-binding split barrel"/>
    <property type="match status" value="1"/>
</dbReference>
<comment type="caution">
    <text evidence="1">The sequence shown here is derived from an EMBL/GenBank/DDBJ whole genome shotgun (WGS) entry which is preliminary data.</text>
</comment>
<reference evidence="1 2" key="1">
    <citation type="submission" date="2020-07" db="EMBL/GenBank/DDBJ databases">
        <title>Taxonomic revisions and descriptions of new bacterial species based on genomic comparisons in the high-G+C-content subgroup of the family Alcaligenaceae.</title>
        <authorList>
            <person name="Szabo A."/>
            <person name="Felfoldi T."/>
        </authorList>
    </citation>
    <scope>NUCLEOTIDE SEQUENCE [LARGE SCALE GENOMIC DNA]</scope>
    <source>
        <strain evidence="1 2">DSM 25667</strain>
    </source>
</reference>
<accession>A0A853GQZ2</accession>
<dbReference type="Pfam" id="PF04299">
    <property type="entry name" value="FMN_bind_2"/>
    <property type="match status" value="1"/>
</dbReference>
<dbReference type="PANTHER" id="PTHR35802:SF1">
    <property type="entry name" value="PROTEASE SYNTHASE AND SPORULATION PROTEIN PAI 2"/>
    <property type="match status" value="1"/>
</dbReference>
<sequence>MYIPDHFKEPSTQVLHGFIDQNPFGILFTNGAGGYDANHLPFELQPEQGPQGTLLAHVARNNPVWQDVQTGDKVLVVFQGAHAYVSPTWYPSKQEHHKQVPTWNYMVAHAHGRITIRDDERYVRGVVARLTRRHEANLPQPWKMTDGPKEYIDSMLKAIVGIEIEITSLVGKFKLSQNKAPQDIHGAGIALKEQGHTVLGDAMLAAPAKG</sequence>
<dbReference type="InterPro" id="IPR007396">
    <property type="entry name" value="TR_PAI2-type"/>
</dbReference>
<evidence type="ECO:0000313" key="2">
    <source>
        <dbReference type="Proteomes" id="UP000554144"/>
    </source>
</evidence>
<gene>
    <name evidence="1" type="ORF">H0A62_03070</name>
</gene>
<keyword evidence="2" id="KW-1185">Reference proteome</keyword>
<name>A0A853GQZ2_9BURK</name>
<proteinExistence type="predicted"/>
<dbReference type="PANTHER" id="PTHR35802">
    <property type="entry name" value="PROTEASE SYNTHASE AND SPORULATION PROTEIN PAI 2"/>
    <property type="match status" value="1"/>
</dbReference>